<evidence type="ECO:0008006" key="3">
    <source>
        <dbReference type="Google" id="ProtNLM"/>
    </source>
</evidence>
<dbReference type="RefSeq" id="WP_007215212.1">
    <property type="nucleotide sequence ID" value="NZ_JH724085.1"/>
</dbReference>
<gene>
    <name evidence="1" type="ORF">HMPREF1062_00139</name>
</gene>
<accession>I9RCH7</accession>
<keyword evidence="2" id="KW-1185">Reference proteome</keyword>
<protein>
    <recommendedName>
        <fullName evidence="3">Bacterial bifunctional deaminase-reductase C-terminal domain-containing protein</fullName>
    </recommendedName>
</protein>
<organism evidence="1 2">
    <name type="scientific">Bacteroides cellulosilyticus CL02T12C19</name>
    <dbReference type="NCBI Taxonomy" id="997874"/>
    <lineage>
        <taxon>Bacteria</taxon>
        <taxon>Pseudomonadati</taxon>
        <taxon>Bacteroidota</taxon>
        <taxon>Bacteroidia</taxon>
        <taxon>Bacteroidales</taxon>
        <taxon>Bacteroidaceae</taxon>
        <taxon>Bacteroides</taxon>
    </lineage>
</organism>
<proteinExistence type="predicted"/>
<name>I9RCH7_9BACE</name>
<dbReference type="OrthoDB" id="1036762at2"/>
<evidence type="ECO:0000313" key="2">
    <source>
        <dbReference type="Proteomes" id="UP000003741"/>
    </source>
</evidence>
<dbReference type="EMBL" id="AGXG01000001">
    <property type="protein sequence ID" value="EIY40296.1"/>
    <property type="molecule type" value="Genomic_DNA"/>
</dbReference>
<dbReference type="HOGENOM" id="CLU_1881553_0_0_10"/>
<comment type="caution">
    <text evidence="1">The sequence shown here is derived from an EMBL/GenBank/DDBJ whole genome shotgun (WGS) entry which is preliminary data.</text>
</comment>
<sequence>MKIQVIAILSADGYLLPADTLQGRRLSPHKYSPDAFRERTDLPLYRDSPLISLLAERRDSSDTTYTVDASSETSDFIRGLLLYDLVDEWVVYELKEEQKSGIAFSGLFCPDGWDIHGEHLLSPDTVCRIYRRKGL</sequence>
<dbReference type="PATRIC" id="fig|997874.3.peg.147"/>
<reference evidence="1 2" key="1">
    <citation type="submission" date="2012-02" db="EMBL/GenBank/DDBJ databases">
        <title>The Genome Sequence of Bacteroides cellulosilyticus CL02T12C19.</title>
        <authorList>
            <consortium name="The Broad Institute Genome Sequencing Platform"/>
            <person name="Earl A."/>
            <person name="Ward D."/>
            <person name="Feldgarden M."/>
            <person name="Gevers D."/>
            <person name="Zitomersky N.L."/>
            <person name="Coyne M.J."/>
            <person name="Comstock L.E."/>
            <person name="Young S.K."/>
            <person name="Zeng Q."/>
            <person name="Gargeya S."/>
            <person name="Fitzgerald M."/>
            <person name="Haas B."/>
            <person name="Abouelleil A."/>
            <person name="Alvarado L."/>
            <person name="Arachchi H.M."/>
            <person name="Berlin A."/>
            <person name="Chapman S.B."/>
            <person name="Gearin G."/>
            <person name="Goldberg J."/>
            <person name="Griggs A."/>
            <person name="Gujja S."/>
            <person name="Hansen M."/>
            <person name="Heiman D."/>
            <person name="Howarth C."/>
            <person name="Larimer J."/>
            <person name="Lui A."/>
            <person name="MacDonald P.J.P."/>
            <person name="McCowen C."/>
            <person name="Montmayeur A."/>
            <person name="Murphy C."/>
            <person name="Neiman D."/>
            <person name="Pearson M."/>
            <person name="Priest M."/>
            <person name="Roberts A."/>
            <person name="Saif S."/>
            <person name="Shea T."/>
            <person name="Sisk P."/>
            <person name="Stolte C."/>
            <person name="Sykes S."/>
            <person name="Wortman J."/>
            <person name="Nusbaum C."/>
            <person name="Birren B."/>
        </authorList>
    </citation>
    <scope>NUCLEOTIDE SEQUENCE [LARGE SCALE GENOMIC DNA]</scope>
    <source>
        <strain evidence="1 2">CL02T12C19</strain>
    </source>
</reference>
<dbReference type="Proteomes" id="UP000003741">
    <property type="component" value="Unassembled WGS sequence"/>
</dbReference>
<dbReference type="AlphaFoldDB" id="I9RCH7"/>
<evidence type="ECO:0000313" key="1">
    <source>
        <dbReference type="EMBL" id="EIY40296.1"/>
    </source>
</evidence>